<dbReference type="EMBL" id="JAJSOF020000015">
    <property type="protein sequence ID" value="KAJ4442310.1"/>
    <property type="molecule type" value="Genomic_DNA"/>
</dbReference>
<protein>
    <recommendedName>
        <fullName evidence="3">Per a allergen</fullName>
    </recommendedName>
</protein>
<sequence length="92" mass="10196">MDLREVGMKIETGLILLRIGPMASLCEGGNEPPGSLKARTGKGCLRIRFLGKFLGLGVKLQENGESYTTRTARIVFFTDKLNIKSRRLRWGG</sequence>
<name>A0ABQ8T8X2_PERAM</name>
<evidence type="ECO:0000313" key="1">
    <source>
        <dbReference type="EMBL" id="KAJ4442310.1"/>
    </source>
</evidence>
<evidence type="ECO:0000313" key="2">
    <source>
        <dbReference type="Proteomes" id="UP001148838"/>
    </source>
</evidence>
<dbReference type="Proteomes" id="UP001148838">
    <property type="component" value="Unassembled WGS sequence"/>
</dbReference>
<organism evidence="1 2">
    <name type="scientific">Periplaneta americana</name>
    <name type="common">American cockroach</name>
    <name type="synonym">Blatta americana</name>
    <dbReference type="NCBI Taxonomy" id="6978"/>
    <lineage>
        <taxon>Eukaryota</taxon>
        <taxon>Metazoa</taxon>
        <taxon>Ecdysozoa</taxon>
        <taxon>Arthropoda</taxon>
        <taxon>Hexapoda</taxon>
        <taxon>Insecta</taxon>
        <taxon>Pterygota</taxon>
        <taxon>Neoptera</taxon>
        <taxon>Polyneoptera</taxon>
        <taxon>Dictyoptera</taxon>
        <taxon>Blattodea</taxon>
        <taxon>Blattoidea</taxon>
        <taxon>Blattidae</taxon>
        <taxon>Blattinae</taxon>
        <taxon>Periplaneta</taxon>
    </lineage>
</organism>
<accession>A0ABQ8T8X2</accession>
<evidence type="ECO:0008006" key="3">
    <source>
        <dbReference type="Google" id="ProtNLM"/>
    </source>
</evidence>
<comment type="caution">
    <text evidence="1">The sequence shown here is derived from an EMBL/GenBank/DDBJ whole genome shotgun (WGS) entry which is preliminary data.</text>
</comment>
<gene>
    <name evidence="1" type="ORF">ANN_12178</name>
</gene>
<keyword evidence="2" id="KW-1185">Reference proteome</keyword>
<proteinExistence type="predicted"/>
<reference evidence="1 2" key="1">
    <citation type="journal article" date="2022" name="Allergy">
        <title>Genome assembly and annotation of Periplaneta americana reveal a comprehensive cockroach allergen profile.</title>
        <authorList>
            <person name="Wang L."/>
            <person name="Xiong Q."/>
            <person name="Saelim N."/>
            <person name="Wang L."/>
            <person name="Nong W."/>
            <person name="Wan A.T."/>
            <person name="Shi M."/>
            <person name="Liu X."/>
            <person name="Cao Q."/>
            <person name="Hui J.H.L."/>
            <person name="Sookrung N."/>
            <person name="Leung T.F."/>
            <person name="Tungtrongchitr A."/>
            <person name="Tsui S.K.W."/>
        </authorList>
    </citation>
    <scope>NUCLEOTIDE SEQUENCE [LARGE SCALE GENOMIC DNA]</scope>
    <source>
        <strain evidence="1">PWHHKU_190912</strain>
    </source>
</reference>